<dbReference type="InterPro" id="IPR032675">
    <property type="entry name" value="LRR_dom_sf"/>
</dbReference>
<feature type="domain" description="Disease resistance R13L4/SHOC-2-like LRR" evidence="2">
    <location>
        <begin position="132"/>
        <end position="388"/>
    </location>
</feature>
<dbReference type="InterPro" id="IPR055414">
    <property type="entry name" value="LRR_R13L4/SHOC2-like"/>
</dbReference>
<organism evidence="3 4">
    <name type="scientific">Abeliophyllum distichum</name>
    <dbReference type="NCBI Taxonomy" id="126358"/>
    <lineage>
        <taxon>Eukaryota</taxon>
        <taxon>Viridiplantae</taxon>
        <taxon>Streptophyta</taxon>
        <taxon>Embryophyta</taxon>
        <taxon>Tracheophyta</taxon>
        <taxon>Spermatophyta</taxon>
        <taxon>Magnoliopsida</taxon>
        <taxon>eudicotyledons</taxon>
        <taxon>Gunneridae</taxon>
        <taxon>Pentapetalae</taxon>
        <taxon>asterids</taxon>
        <taxon>lamiids</taxon>
        <taxon>Lamiales</taxon>
        <taxon>Oleaceae</taxon>
        <taxon>Forsythieae</taxon>
        <taxon>Abeliophyllum</taxon>
    </lineage>
</organism>
<evidence type="ECO:0000259" key="2">
    <source>
        <dbReference type="Pfam" id="PF23598"/>
    </source>
</evidence>
<evidence type="ECO:0000313" key="4">
    <source>
        <dbReference type="Proteomes" id="UP001604336"/>
    </source>
</evidence>
<dbReference type="PANTHER" id="PTHR15140">
    <property type="entry name" value="TUBULIN-SPECIFIC CHAPERONE E"/>
    <property type="match status" value="1"/>
</dbReference>
<name>A0ABD1PPD2_9LAMI</name>
<evidence type="ECO:0000313" key="3">
    <source>
        <dbReference type="EMBL" id="KAL2464844.1"/>
    </source>
</evidence>
<comment type="caution">
    <text evidence="3">The sequence shown here is derived from an EMBL/GenBank/DDBJ whole genome shotgun (WGS) entry which is preliminary data.</text>
</comment>
<dbReference type="AlphaFoldDB" id="A0ABD1PPD2"/>
<dbReference type="SUPFAM" id="SSF52058">
    <property type="entry name" value="L domain-like"/>
    <property type="match status" value="1"/>
</dbReference>
<accession>A0ABD1PPD2</accession>
<dbReference type="PANTHER" id="PTHR15140:SF33">
    <property type="entry name" value="LATE BLIGHT RESISTANCE PROTEIN HOMOLOG R1A-3 ISOFORM X1"/>
    <property type="match status" value="1"/>
</dbReference>
<sequence length="428" mass="49726">MAYAALRSLAQILNQTLNRDHQYLILDEKQQIESLIEKVSSLQDFLENSSKKIKKHLEIKIRNASYIAEDIIESHITDRILSESASHEDGILEKISIRFNLIEKWIVSSSKPASSSPFLFPFLFRKRQNTLLRVLHQEGRLEFPNEVAESVDLRYLDCISIHIPSSISKLQNLQTIILRRDMRRPLYLSLDIWKMPQLRHVLLEYGILPDPSSVGTEGDRSVFVLENLQTLSLVMNFRCAEEVIKRIPSIKKLGIRYKDEEMDLEYYCRNNLVHLRKLESLKWINFGYSFLMNLSFPTSFLMNLSFLTSLKKLTLVKGRLSLEDILIVGSLPNLQVLKLRSTAFFRQKWITNAGEFLQLKYLLLENIALEGWRVDPTCFLKLESLVLKDCYEFVEIPDEIREIPTLRLIELNECGGSVLTSAMDIQEE</sequence>
<dbReference type="Pfam" id="PF23598">
    <property type="entry name" value="LRR_14"/>
    <property type="match status" value="1"/>
</dbReference>
<proteinExistence type="predicted"/>
<dbReference type="Proteomes" id="UP001604336">
    <property type="component" value="Unassembled WGS sequence"/>
</dbReference>
<dbReference type="EMBL" id="JBFOLK010000013">
    <property type="protein sequence ID" value="KAL2464844.1"/>
    <property type="molecule type" value="Genomic_DNA"/>
</dbReference>
<dbReference type="Gene3D" id="1.20.5.4130">
    <property type="match status" value="1"/>
</dbReference>
<protein>
    <submittedName>
        <fullName evidence="3">NB-ARC domain-containing protein</fullName>
    </submittedName>
</protein>
<reference evidence="4" key="1">
    <citation type="submission" date="2024-07" db="EMBL/GenBank/DDBJ databases">
        <title>Two chromosome-level genome assemblies of Korean endemic species Abeliophyllum distichum and Forsythia ovata (Oleaceae).</title>
        <authorList>
            <person name="Jang H."/>
        </authorList>
    </citation>
    <scope>NUCLEOTIDE SEQUENCE [LARGE SCALE GENOMIC DNA]</scope>
</reference>
<keyword evidence="4" id="KW-1185">Reference proteome</keyword>
<gene>
    <name evidence="3" type="ORF">Adt_40695</name>
</gene>
<keyword evidence="1" id="KW-0677">Repeat</keyword>
<dbReference type="Gene3D" id="3.80.10.10">
    <property type="entry name" value="Ribonuclease Inhibitor"/>
    <property type="match status" value="2"/>
</dbReference>
<evidence type="ECO:0000256" key="1">
    <source>
        <dbReference type="ARBA" id="ARBA00022737"/>
    </source>
</evidence>